<name>A0ABU4S1G7_9GAMM</name>
<dbReference type="InterPro" id="IPR050469">
    <property type="entry name" value="Diguanylate_Cyclase"/>
</dbReference>
<dbReference type="Proteomes" id="UP001273505">
    <property type="component" value="Unassembled WGS sequence"/>
</dbReference>
<evidence type="ECO:0000256" key="1">
    <source>
        <dbReference type="ARBA" id="ARBA00012528"/>
    </source>
</evidence>
<keyword evidence="4" id="KW-0548">Nucleotidyltransferase</keyword>
<dbReference type="Gene3D" id="3.30.70.270">
    <property type="match status" value="1"/>
</dbReference>
<feature type="domain" description="GGDEF" evidence="3">
    <location>
        <begin position="434"/>
        <end position="566"/>
    </location>
</feature>
<comment type="caution">
    <text evidence="4">The sequence shown here is derived from an EMBL/GenBank/DDBJ whole genome shotgun (WGS) entry which is preliminary data.</text>
</comment>
<reference evidence="4 5" key="1">
    <citation type="submission" date="2023-11" db="EMBL/GenBank/DDBJ databases">
        <title>Gilvimarinus fulvus sp. nov., isolated from the surface of Kelp.</title>
        <authorList>
            <person name="Sun Y.Y."/>
            <person name="Gong Y."/>
            <person name="Du Z.J."/>
        </authorList>
    </citation>
    <scope>NUCLEOTIDE SEQUENCE [LARGE SCALE GENOMIC DNA]</scope>
    <source>
        <strain evidence="4 5">SDUM040013</strain>
    </source>
</reference>
<dbReference type="GO" id="GO:0052621">
    <property type="term" value="F:diguanylate cyclase activity"/>
    <property type="evidence" value="ECO:0007669"/>
    <property type="project" value="UniProtKB-EC"/>
</dbReference>
<dbReference type="SMART" id="SM00267">
    <property type="entry name" value="GGDEF"/>
    <property type="match status" value="1"/>
</dbReference>
<keyword evidence="4" id="KW-0808">Transferase</keyword>
<evidence type="ECO:0000313" key="5">
    <source>
        <dbReference type="Proteomes" id="UP001273505"/>
    </source>
</evidence>
<evidence type="ECO:0000259" key="3">
    <source>
        <dbReference type="PROSITE" id="PS50887"/>
    </source>
</evidence>
<protein>
    <recommendedName>
        <fullName evidence="1">diguanylate cyclase</fullName>
        <ecNumber evidence="1">2.7.7.65</ecNumber>
    </recommendedName>
</protein>
<dbReference type="Pfam" id="PF00990">
    <property type="entry name" value="GGDEF"/>
    <property type="match status" value="1"/>
</dbReference>
<sequence length="567" mass="62842">MSGDSGNKWRDKYLDALDQQEALERRYKDDVGILQRALLRISIAADGQQPGLDRALEELRSVLRSHDEVSQLQSAMSLLDDALIQFDKQREVTTTSLKGSMQSLIVPLLAKEPERPLKRKLRDLAQAVTRQRDLLHGYPELLQQLAKLQAQVLVADENEDGTAEKEPSGGLLSRLLGKTEAPTAAKDTEPMPAGERGLDPGQVDRALFELNPNASLRDSATVSDNMRSIITELLLSVKAQNVAPERVQILQQRLKSGITNADLLPVLEEVRDLIMAAYVEATRAFAVYLKDVNGELADIYGALGIAADTSTNIQNASASMQADMMAEFEHLSSKTSEATDLSQLKSEVQNRIGNIRAALDSFRQRSASDTPVTEQLTALAERLKSMETEAEKNRIVLEEQRAKALTDALTGLPNRQAFVERSELEVQRYLRYSNPLTLAICDLDYFKRINDSLGHQAGDRVLRVLSSAIAKRLREVDFIGRYGGEEFVILMPETTSAQALEFLDKIRGAIARTDFNYREQPVELTVSIGIAQFTGKEALESVFERADRALYDAKAAGRNQCKVADAE</sequence>
<keyword evidence="5" id="KW-1185">Reference proteome</keyword>
<dbReference type="Pfam" id="PF20975">
    <property type="entry name" value="DGCcoil"/>
    <property type="match status" value="1"/>
</dbReference>
<dbReference type="InterPro" id="IPR000160">
    <property type="entry name" value="GGDEF_dom"/>
</dbReference>
<dbReference type="InterPro" id="IPR048516">
    <property type="entry name" value="DGCcoil"/>
</dbReference>
<evidence type="ECO:0000256" key="2">
    <source>
        <dbReference type="ARBA" id="ARBA00034247"/>
    </source>
</evidence>
<dbReference type="RefSeq" id="WP_302724248.1">
    <property type="nucleotide sequence ID" value="NZ_JAULRU010000783.1"/>
</dbReference>
<dbReference type="InterPro" id="IPR029787">
    <property type="entry name" value="Nucleotide_cyclase"/>
</dbReference>
<dbReference type="InterPro" id="IPR043128">
    <property type="entry name" value="Rev_trsase/Diguanyl_cyclase"/>
</dbReference>
<organism evidence="4 5">
    <name type="scientific">Gilvimarinus gilvus</name>
    <dbReference type="NCBI Taxonomy" id="3058038"/>
    <lineage>
        <taxon>Bacteria</taxon>
        <taxon>Pseudomonadati</taxon>
        <taxon>Pseudomonadota</taxon>
        <taxon>Gammaproteobacteria</taxon>
        <taxon>Cellvibrionales</taxon>
        <taxon>Cellvibrionaceae</taxon>
        <taxon>Gilvimarinus</taxon>
    </lineage>
</organism>
<gene>
    <name evidence="4" type="ORF">SCD92_16590</name>
</gene>
<evidence type="ECO:0000313" key="4">
    <source>
        <dbReference type="EMBL" id="MDX6850996.1"/>
    </source>
</evidence>
<dbReference type="PANTHER" id="PTHR45138">
    <property type="entry name" value="REGULATORY COMPONENTS OF SENSORY TRANSDUCTION SYSTEM"/>
    <property type="match status" value="1"/>
</dbReference>
<dbReference type="CDD" id="cd01949">
    <property type="entry name" value="GGDEF"/>
    <property type="match status" value="1"/>
</dbReference>
<dbReference type="EMBL" id="JAXAFO010000036">
    <property type="protein sequence ID" value="MDX6850996.1"/>
    <property type="molecule type" value="Genomic_DNA"/>
</dbReference>
<accession>A0ABU4S1G7</accession>
<proteinExistence type="predicted"/>
<dbReference type="EC" id="2.7.7.65" evidence="1"/>
<dbReference type="NCBIfam" id="TIGR00254">
    <property type="entry name" value="GGDEF"/>
    <property type="match status" value="1"/>
</dbReference>
<dbReference type="PANTHER" id="PTHR45138:SF9">
    <property type="entry name" value="DIGUANYLATE CYCLASE DGCM-RELATED"/>
    <property type="match status" value="1"/>
</dbReference>
<dbReference type="SUPFAM" id="SSF55073">
    <property type="entry name" value="Nucleotide cyclase"/>
    <property type="match status" value="1"/>
</dbReference>
<dbReference type="PROSITE" id="PS50887">
    <property type="entry name" value="GGDEF"/>
    <property type="match status" value="1"/>
</dbReference>
<comment type="catalytic activity">
    <reaction evidence="2">
        <text>2 GTP = 3',3'-c-di-GMP + 2 diphosphate</text>
        <dbReference type="Rhea" id="RHEA:24898"/>
        <dbReference type="ChEBI" id="CHEBI:33019"/>
        <dbReference type="ChEBI" id="CHEBI:37565"/>
        <dbReference type="ChEBI" id="CHEBI:58805"/>
        <dbReference type="EC" id="2.7.7.65"/>
    </reaction>
</comment>